<dbReference type="InterPro" id="IPR050281">
    <property type="entry name" value="Flavin_monoamine_oxidase"/>
</dbReference>
<dbReference type="PRINTS" id="PR00419">
    <property type="entry name" value="ADXRDTASE"/>
</dbReference>
<reference evidence="2" key="1">
    <citation type="journal article" date="2023" name="Mol. Phylogenet. Evol.">
        <title>Genome-scale phylogeny and comparative genomics of the fungal order Sordariales.</title>
        <authorList>
            <person name="Hensen N."/>
            <person name="Bonometti L."/>
            <person name="Westerberg I."/>
            <person name="Brannstrom I.O."/>
            <person name="Guillou S."/>
            <person name="Cros-Aarteil S."/>
            <person name="Calhoun S."/>
            <person name="Haridas S."/>
            <person name="Kuo A."/>
            <person name="Mondo S."/>
            <person name="Pangilinan J."/>
            <person name="Riley R."/>
            <person name="LaButti K."/>
            <person name="Andreopoulos B."/>
            <person name="Lipzen A."/>
            <person name="Chen C."/>
            <person name="Yan M."/>
            <person name="Daum C."/>
            <person name="Ng V."/>
            <person name="Clum A."/>
            <person name="Steindorff A."/>
            <person name="Ohm R.A."/>
            <person name="Martin F."/>
            <person name="Silar P."/>
            <person name="Natvig D.O."/>
            <person name="Lalanne C."/>
            <person name="Gautier V."/>
            <person name="Ament-Velasquez S.L."/>
            <person name="Kruys A."/>
            <person name="Hutchinson M.I."/>
            <person name="Powell A.J."/>
            <person name="Barry K."/>
            <person name="Miller A.N."/>
            <person name="Grigoriev I.V."/>
            <person name="Debuchy R."/>
            <person name="Gladieux P."/>
            <person name="Hiltunen Thoren M."/>
            <person name="Johannesson H."/>
        </authorList>
    </citation>
    <scope>NUCLEOTIDE SEQUENCE</scope>
    <source>
        <strain evidence="2">CBS 990.96</strain>
    </source>
</reference>
<dbReference type="EMBL" id="MU865393">
    <property type="protein sequence ID" value="KAK4224412.1"/>
    <property type="molecule type" value="Genomic_DNA"/>
</dbReference>
<proteinExistence type="predicted"/>
<name>A0AAN7BJH3_9PEZI</name>
<dbReference type="GO" id="GO:0016491">
    <property type="term" value="F:oxidoreductase activity"/>
    <property type="evidence" value="ECO:0007669"/>
    <property type="project" value="InterPro"/>
</dbReference>
<evidence type="ECO:0000313" key="3">
    <source>
        <dbReference type="Proteomes" id="UP001301958"/>
    </source>
</evidence>
<feature type="domain" description="Amine oxidase" evidence="1">
    <location>
        <begin position="69"/>
        <end position="530"/>
    </location>
</feature>
<dbReference type="InterPro" id="IPR036188">
    <property type="entry name" value="FAD/NAD-bd_sf"/>
</dbReference>
<sequence length="540" mass="60967">MDAYSMSFSSSSNIFKTPSKILQDRERHLQFDRSPRKLSIMDRVLQDIPQLETLEPTKRPHIGIVGAGFAGLRCADILLRYGFQVTILEARNRLGGRIYQERLPSGQFIDMGANWIHGTTDNPIMDLARETETSTTHEWDEQAFVFDQVGQFVDPRKAQACSNMMWEIIREASAHSRANQHGSGIDPKETLWEFFQQEVLKRVPKTEKNYEEKRKLILQMADLWGAFVGSPVQTQSLKFFWMEECIEGENLFVTGTYRKILEKVAQPAINGAKIHLQARITKVYGKSTSPCNTVKLETSDGRTFEFAQVVLTTPLGWLKQNLQAFHPPLPARLTQAIQNLGYGCLEKIYMTFPKAFWLIPDPKGHKFTGFGQWLSPSYTPETNPAKWTNEVVELGSVKDGGHPTLLFYTYGEQSRHITSSLRRLKSEKDKREWLIRFFEPYYSKLPSYNPREDVPVAAIATDWLGDDLAGNGSYVNFQKGLREGDKDIEVMRAGVPGEGIWLAGEHTAPFIALGTSTGAYWSGEGVASKVAGKVLGRGEV</sequence>
<dbReference type="SUPFAM" id="SSF54373">
    <property type="entry name" value="FAD-linked reductases, C-terminal domain"/>
    <property type="match status" value="1"/>
</dbReference>
<dbReference type="GO" id="GO:0003682">
    <property type="term" value="F:chromatin binding"/>
    <property type="evidence" value="ECO:0007669"/>
    <property type="project" value="TreeGrafter"/>
</dbReference>
<accession>A0AAN7BJH3</accession>
<dbReference type="AlphaFoldDB" id="A0AAN7BJH3"/>
<gene>
    <name evidence="2" type="ORF">QBC38DRAFT_371120</name>
</gene>
<evidence type="ECO:0000259" key="1">
    <source>
        <dbReference type="Pfam" id="PF01593"/>
    </source>
</evidence>
<dbReference type="GO" id="GO:0050660">
    <property type="term" value="F:flavin adenine dinucleotide binding"/>
    <property type="evidence" value="ECO:0007669"/>
    <property type="project" value="TreeGrafter"/>
</dbReference>
<evidence type="ECO:0000313" key="2">
    <source>
        <dbReference type="EMBL" id="KAK4224412.1"/>
    </source>
</evidence>
<dbReference type="PANTHER" id="PTHR10742">
    <property type="entry name" value="FLAVIN MONOAMINE OXIDASE"/>
    <property type="match status" value="1"/>
</dbReference>
<dbReference type="SUPFAM" id="SSF51905">
    <property type="entry name" value="FAD/NAD(P)-binding domain"/>
    <property type="match status" value="1"/>
</dbReference>
<protein>
    <recommendedName>
        <fullName evidence="1">Amine oxidase domain-containing protein</fullName>
    </recommendedName>
</protein>
<dbReference type="Gene3D" id="3.50.50.60">
    <property type="entry name" value="FAD/NAD(P)-binding domain"/>
    <property type="match status" value="1"/>
</dbReference>
<dbReference type="Pfam" id="PF01593">
    <property type="entry name" value="Amino_oxidase"/>
    <property type="match status" value="1"/>
</dbReference>
<comment type="caution">
    <text evidence="2">The sequence shown here is derived from an EMBL/GenBank/DDBJ whole genome shotgun (WGS) entry which is preliminary data.</text>
</comment>
<dbReference type="InterPro" id="IPR002937">
    <property type="entry name" value="Amino_oxidase"/>
</dbReference>
<organism evidence="2 3">
    <name type="scientific">Podospora fimiseda</name>
    <dbReference type="NCBI Taxonomy" id="252190"/>
    <lineage>
        <taxon>Eukaryota</taxon>
        <taxon>Fungi</taxon>
        <taxon>Dikarya</taxon>
        <taxon>Ascomycota</taxon>
        <taxon>Pezizomycotina</taxon>
        <taxon>Sordariomycetes</taxon>
        <taxon>Sordariomycetidae</taxon>
        <taxon>Sordariales</taxon>
        <taxon>Podosporaceae</taxon>
        <taxon>Podospora</taxon>
    </lineage>
</organism>
<dbReference type="PANTHER" id="PTHR10742:SF414">
    <property type="entry name" value="CONTAINING AMINE OXIDASE, PUTATIVE (AFU_ORTHOLOGUE AFUA_3G12150)-RELATED"/>
    <property type="match status" value="1"/>
</dbReference>
<dbReference type="Gene3D" id="3.90.660.10">
    <property type="match status" value="1"/>
</dbReference>
<reference evidence="2" key="2">
    <citation type="submission" date="2023-05" db="EMBL/GenBank/DDBJ databases">
        <authorList>
            <consortium name="Lawrence Berkeley National Laboratory"/>
            <person name="Steindorff A."/>
            <person name="Hensen N."/>
            <person name="Bonometti L."/>
            <person name="Westerberg I."/>
            <person name="Brannstrom I.O."/>
            <person name="Guillou S."/>
            <person name="Cros-Aarteil S."/>
            <person name="Calhoun S."/>
            <person name="Haridas S."/>
            <person name="Kuo A."/>
            <person name="Mondo S."/>
            <person name="Pangilinan J."/>
            <person name="Riley R."/>
            <person name="Labutti K."/>
            <person name="Andreopoulos B."/>
            <person name="Lipzen A."/>
            <person name="Chen C."/>
            <person name="Yanf M."/>
            <person name="Daum C."/>
            <person name="Ng V."/>
            <person name="Clum A."/>
            <person name="Ohm R."/>
            <person name="Martin F."/>
            <person name="Silar P."/>
            <person name="Natvig D."/>
            <person name="Lalanne C."/>
            <person name="Gautier V."/>
            <person name="Ament-Velasquez S.L."/>
            <person name="Kruys A."/>
            <person name="Hutchinson M.I."/>
            <person name="Powell A.J."/>
            <person name="Barry K."/>
            <person name="Miller A.N."/>
            <person name="Grigoriev I.V."/>
            <person name="Debuchy R."/>
            <person name="Gladieux P."/>
            <person name="Thoren M.H."/>
            <person name="Johannesson H."/>
        </authorList>
    </citation>
    <scope>NUCLEOTIDE SEQUENCE</scope>
    <source>
        <strain evidence="2">CBS 990.96</strain>
    </source>
</reference>
<dbReference type="Proteomes" id="UP001301958">
    <property type="component" value="Unassembled WGS sequence"/>
</dbReference>
<dbReference type="GO" id="GO:0006338">
    <property type="term" value="P:chromatin remodeling"/>
    <property type="evidence" value="ECO:0007669"/>
    <property type="project" value="TreeGrafter"/>
</dbReference>
<keyword evidence="3" id="KW-1185">Reference proteome</keyword>